<evidence type="ECO:0000313" key="6">
    <source>
        <dbReference type="Proteomes" id="UP000324159"/>
    </source>
</evidence>
<evidence type="ECO:0000313" key="5">
    <source>
        <dbReference type="EMBL" id="TYO99070.1"/>
    </source>
</evidence>
<protein>
    <submittedName>
        <fullName evidence="5">Alpha-amylase/alpha-mannosidase (GH57 family)</fullName>
    </submittedName>
</protein>
<dbReference type="Proteomes" id="UP000324159">
    <property type="component" value="Unassembled WGS sequence"/>
</dbReference>
<dbReference type="Pfam" id="PF03065">
    <property type="entry name" value="Glyco_hydro_57"/>
    <property type="match status" value="1"/>
</dbReference>
<keyword evidence="6" id="KW-1185">Reference proteome</keyword>
<dbReference type="SUPFAM" id="SSF88713">
    <property type="entry name" value="Glycoside hydrolase/deacetylase"/>
    <property type="match status" value="1"/>
</dbReference>
<evidence type="ECO:0000259" key="4">
    <source>
        <dbReference type="Pfam" id="PF03065"/>
    </source>
</evidence>
<dbReference type="PANTHER" id="PTHR36306">
    <property type="entry name" value="ALPHA-AMYLASE-RELATED-RELATED"/>
    <property type="match status" value="1"/>
</dbReference>
<dbReference type="CDD" id="cd10796">
    <property type="entry name" value="GH57N_APU"/>
    <property type="match status" value="1"/>
</dbReference>
<name>A0A5D3WN99_9BACT</name>
<organism evidence="5 6">
    <name type="scientific">Geothermobacter ehrlichii</name>
    <dbReference type="NCBI Taxonomy" id="213224"/>
    <lineage>
        <taxon>Bacteria</taxon>
        <taxon>Pseudomonadati</taxon>
        <taxon>Thermodesulfobacteriota</taxon>
        <taxon>Desulfuromonadia</taxon>
        <taxon>Desulfuromonadales</taxon>
        <taxon>Geothermobacteraceae</taxon>
        <taxon>Geothermobacter</taxon>
    </lineage>
</organism>
<evidence type="ECO:0000256" key="3">
    <source>
        <dbReference type="RuleBase" id="RU361196"/>
    </source>
</evidence>
<dbReference type="EMBL" id="VNIB01000004">
    <property type="protein sequence ID" value="TYO99070.1"/>
    <property type="molecule type" value="Genomic_DNA"/>
</dbReference>
<feature type="domain" description="Glycoside hydrolase family 57 N-terminal" evidence="4">
    <location>
        <begin position="8"/>
        <end position="410"/>
    </location>
</feature>
<gene>
    <name evidence="5" type="ORF">EDC39_104194</name>
</gene>
<evidence type="ECO:0000256" key="2">
    <source>
        <dbReference type="ARBA" id="ARBA00023277"/>
    </source>
</evidence>
<accession>A0A5D3WN99</accession>
<dbReference type="PANTHER" id="PTHR36306:SF1">
    <property type="entry name" value="ALPHA-AMYLASE-RELATED"/>
    <property type="match status" value="1"/>
</dbReference>
<evidence type="ECO:0000256" key="1">
    <source>
        <dbReference type="ARBA" id="ARBA00006821"/>
    </source>
</evidence>
<dbReference type="RefSeq" id="WP_148895533.1">
    <property type="nucleotide sequence ID" value="NZ_VNIB01000004.1"/>
</dbReference>
<comment type="caution">
    <text evidence="5">The sequence shown here is derived from an EMBL/GenBank/DDBJ whole genome shotgun (WGS) entry which is preliminary data.</text>
</comment>
<dbReference type="InterPro" id="IPR052046">
    <property type="entry name" value="GH57_Enzymes"/>
</dbReference>
<dbReference type="AlphaFoldDB" id="A0A5D3WN99"/>
<dbReference type="Gene3D" id="3.20.110.10">
    <property type="entry name" value="Glycoside hydrolase 38, N terminal domain"/>
    <property type="match status" value="1"/>
</dbReference>
<dbReference type="InterPro" id="IPR027291">
    <property type="entry name" value="Glyco_hydro_38_N_sf"/>
</dbReference>
<dbReference type="GO" id="GO:0003824">
    <property type="term" value="F:catalytic activity"/>
    <property type="evidence" value="ECO:0007669"/>
    <property type="project" value="InterPro"/>
</dbReference>
<dbReference type="OrthoDB" id="9759321at2"/>
<reference evidence="5 6" key="1">
    <citation type="submission" date="2019-07" db="EMBL/GenBank/DDBJ databases">
        <title>Genomic Encyclopedia of Type Strains, Phase IV (KMG-IV): sequencing the most valuable type-strain genomes for metagenomic binning, comparative biology and taxonomic classification.</title>
        <authorList>
            <person name="Goeker M."/>
        </authorList>
    </citation>
    <scope>NUCLEOTIDE SEQUENCE [LARGE SCALE GENOMIC DNA]</scope>
    <source>
        <strain evidence="5 6">SS015</strain>
    </source>
</reference>
<sequence>MKQLNVCILWHMHQPDYRDPVSGLTLLPWTWLHAVKDYGEMLRTMAGIEAARITFNLVPVLVEQLDRYARGEVQDLWLELARRDPRDLDDDERRFLVDRFFTVHAERHILPNRRYRELARKKETGGAGEFREKDLRDLQVWFLLSWTGHHLRQEPPVKELLAKQEGFSEAEKAGLLDRLDAEVAGILPLYRQLEEEGRIEISFTPYAHPILPLLCNTAIAAEASPATTLPATGFRHPEDARLQIRRGRDLIQHYLGVRPRGMWPAEGAVSEEALQLMIDEDIPWAASDEGILHRSLPGGLRNRKDLYRPYSYRGLPLIFRDLELSDRIGFVYAHWKPKRAAEDLIGHLERAAEQAPGGLLALVLDGENCWESYEENGYPFLRTLYEGIGASSRLRLTTVSEALHHCRTRSLKRLAPGSWINSDFHIWIGHPEENRAWELLARARSETFGDQAPQPDDRRSDHLLRAEGSDWFWWYGDDHASAQADTFDLLFRRHLEALYLATGRSAPPELKQPIKPPVSKRRRLREPTALFTPTINGQAGDYFEWLAAGRASLTGGGAMHPRDQLFTSLLFGYDLKHLFLRLDPHAHQDDLLEEGHHLDIHLTAADAWLARFVPKSGEVFLYRAGDSRIVGRGKGAVEQVVELAIPLAPLELKAGDVLLLSLHLCEQDREMARWPVEAPLEIPYRGTLLEADEWYV</sequence>
<dbReference type="GO" id="GO:0005975">
    <property type="term" value="P:carbohydrate metabolic process"/>
    <property type="evidence" value="ECO:0007669"/>
    <property type="project" value="InterPro"/>
</dbReference>
<keyword evidence="2 3" id="KW-0119">Carbohydrate metabolism</keyword>
<proteinExistence type="inferred from homology"/>
<dbReference type="InterPro" id="IPR004300">
    <property type="entry name" value="Glyco_hydro_57_N"/>
</dbReference>
<dbReference type="InterPro" id="IPR011330">
    <property type="entry name" value="Glyco_hydro/deAcase_b/a-brl"/>
</dbReference>
<comment type="similarity">
    <text evidence="1 3">Belongs to the glycosyl hydrolase 57 family.</text>
</comment>